<reference evidence="1" key="1">
    <citation type="journal article" date="2023" name="Mol. Phylogenet. Evol.">
        <title>Genome-scale phylogeny and comparative genomics of the fungal order Sordariales.</title>
        <authorList>
            <person name="Hensen N."/>
            <person name="Bonometti L."/>
            <person name="Westerberg I."/>
            <person name="Brannstrom I.O."/>
            <person name="Guillou S."/>
            <person name="Cros-Aarteil S."/>
            <person name="Calhoun S."/>
            <person name="Haridas S."/>
            <person name="Kuo A."/>
            <person name="Mondo S."/>
            <person name="Pangilinan J."/>
            <person name="Riley R."/>
            <person name="LaButti K."/>
            <person name="Andreopoulos B."/>
            <person name="Lipzen A."/>
            <person name="Chen C."/>
            <person name="Yan M."/>
            <person name="Daum C."/>
            <person name="Ng V."/>
            <person name="Clum A."/>
            <person name="Steindorff A."/>
            <person name="Ohm R.A."/>
            <person name="Martin F."/>
            <person name="Silar P."/>
            <person name="Natvig D.O."/>
            <person name="Lalanne C."/>
            <person name="Gautier V."/>
            <person name="Ament-Velasquez S.L."/>
            <person name="Kruys A."/>
            <person name="Hutchinson M.I."/>
            <person name="Powell A.J."/>
            <person name="Barry K."/>
            <person name="Miller A.N."/>
            <person name="Grigoriev I.V."/>
            <person name="Debuchy R."/>
            <person name="Gladieux P."/>
            <person name="Hiltunen Thoren M."/>
            <person name="Johannesson H."/>
        </authorList>
    </citation>
    <scope>NUCLEOTIDE SEQUENCE</scope>
    <source>
        <strain evidence="1">PSN293</strain>
    </source>
</reference>
<dbReference type="Proteomes" id="UP001301769">
    <property type="component" value="Unassembled WGS sequence"/>
</dbReference>
<accession>A0AAN6Y5D2</accession>
<name>A0AAN6Y5D2_9PEZI</name>
<dbReference type="AlphaFoldDB" id="A0AAN6Y5D2"/>
<evidence type="ECO:0000313" key="2">
    <source>
        <dbReference type="Proteomes" id="UP001301769"/>
    </source>
</evidence>
<keyword evidence="2" id="KW-1185">Reference proteome</keyword>
<dbReference type="EMBL" id="MU858125">
    <property type="protein sequence ID" value="KAK4212531.1"/>
    <property type="molecule type" value="Genomic_DNA"/>
</dbReference>
<proteinExistence type="predicted"/>
<gene>
    <name evidence="1" type="ORF">QBC37DRAFT_374937</name>
</gene>
<protein>
    <submittedName>
        <fullName evidence="1">Uncharacterized protein</fullName>
    </submittedName>
</protein>
<comment type="caution">
    <text evidence="1">The sequence shown here is derived from an EMBL/GenBank/DDBJ whole genome shotgun (WGS) entry which is preliminary data.</text>
</comment>
<sequence>MTGAGLASSKEQQSALAVPEFTNEYFLARAAEVQDQLRQQNPDLQASDVDLKLSSGWWQPMFDLSTLVDESLPKDVNDKLQAACKDFVVANYSREALSKFSSEARALLAGHDEALRLFESTVLKNPGVWDKMHEHTIAKQEKRDAATKGE</sequence>
<reference evidence="1" key="2">
    <citation type="submission" date="2023-05" db="EMBL/GenBank/DDBJ databases">
        <authorList>
            <consortium name="Lawrence Berkeley National Laboratory"/>
            <person name="Steindorff A."/>
            <person name="Hensen N."/>
            <person name="Bonometti L."/>
            <person name="Westerberg I."/>
            <person name="Brannstrom I.O."/>
            <person name="Guillou S."/>
            <person name="Cros-Aarteil S."/>
            <person name="Calhoun S."/>
            <person name="Haridas S."/>
            <person name="Kuo A."/>
            <person name="Mondo S."/>
            <person name="Pangilinan J."/>
            <person name="Riley R."/>
            <person name="Labutti K."/>
            <person name="Andreopoulos B."/>
            <person name="Lipzen A."/>
            <person name="Chen C."/>
            <person name="Yanf M."/>
            <person name="Daum C."/>
            <person name="Ng V."/>
            <person name="Clum A."/>
            <person name="Ohm R."/>
            <person name="Martin F."/>
            <person name="Silar P."/>
            <person name="Natvig D."/>
            <person name="Lalanne C."/>
            <person name="Gautier V."/>
            <person name="Ament-Velasquez S.L."/>
            <person name="Kruys A."/>
            <person name="Hutchinson M.I."/>
            <person name="Powell A.J."/>
            <person name="Barry K."/>
            <person name="Miller A.N."/>
            <person name="Grigoriev I.V."/>
            <person name="Debuchy R."/>
            <person name="Gladieux P."/>
            <person name="Thoren M.H."/>
            <person name="Johannesson H."/>
        </authorList>
    </citation>
    <scope>NUCLEOTIDE SEQUENCE</scope>
    <source>
        <strain evidence="1">PSN293</strain>
    </source>
</reference>
<evidence type="ECO:0000313" key="1">
    <source>
        <dbReference type="EMBL" id="KAK4212531.1"/>
    </source>
</evidence>
<organism evidence="1 2">
    <name type="scientific">Rhypophila decipiens</name>
    <dbReference type="NCBI Taxonomy" id="261697"/>
    <lineage>
        <taxon>Eukaryota</taxon>
        <taxon>Fungi</taxon>
        <taxon>Dikarya</taxon>
        <taxon>Ascomycota</taxon>
        <taxon>Pezizomycotina</taxon>
        <taxon>Sordariomycetes</taxon>
        <taxon>Sordariomycetidae</taxon>
        <taxon>Sordariales</taxon>
        <taxon>Naviculisporaceae</taxon>
        <taxon>Rhypophila</taxon>
    </lineage>
</organism>